<feature type="chain" id="PRO_5013769062" evidence="1">
    <location>
        <begin position="26"/>
        <end position="604"/>
    </location>
</feature>
<protein>
    <submittedName>
        <fullName evidence="3">Peptide-N(4)-(N-acetyl-beta-glucosaminyl)asparagine amidase</fullName>
        <ecNumber evidence="3">3.5.1.52</ecNumber>
    </submittedName>
</protein>
<organism evidence="3 4">
    <name type="scientific">Handroanthus impetiginosus</name>
    <dbReference type="NCBI Taxonomy" id="429701"/>
    <lineage>
        <taxon>Eukaryota</taxon>
        <taxon>Viridiplantae</taxon>
        <taxon>Streptophyta</taxon>
        <taxon>Embryophyta</taxon>
        <taxon>Tracheophyta</taxon>
        <taxon>Spermatophyta</taxon>
        <taxon>Magnoliopsida</taxon>
        <taxon>eudicotyledons</taxon>
        <taxon>Gunneridae</taxon>
        <taxon>Pentapetalae</taxon>
        <taxon>asterids</taxon>
        <taxon>lamiids</taxon>
        <taxon>Lamiales</taxon>
        <taxon>Bignoniaceae</taxon>
        <taxon>Crescentiina</taxon>
        <taxon>Tabebuia alliance</taxon>
        <taxon>Handroanthus</taxon>
    </lineage>
</organism>
<feature type="signal peptide" evidence="1">
    <location>
        <begin position="1"/>
        <end position="25"/>
    </location>
</feature>
<accession>A0A2G9H3Q6</accession>
<proteinExistence type="predicted"/>
<dbReference type="Pfam" id="PF12222">
    <property type="entry name" value="PNGaseA"/>
    <property type="match status" value="1"/>
</dbReference>
<keyword evidence="1" id="KW-0732">Signal</keyword>
<dbReference type="GO" id="GO:0000224">
    <property type="term" value="F:peptide-N4-(N-acetyl-beta-glucosaminyl)asparagine amidase activity"/>
    <property type="evidence" value="ECO:0007669"/>
    <property type="project" value="UniProtKB-EC"/>
</dbReference>
<sequence>MISTLSSLILYASLALLHQPPLAAANLHTTTALFRSQPISEPTSLSSAENPPTTYFEVTKPIPVPNTKPCSYLVLKHDFAYTYGKPPALADYKPPSDCPSQNFARIVLEWTATCKGRQFDRIFGVWLGGVEILRSCTAEPRATGIVWTVKKDVTRYYSLLMSNQTLAVYLGNLVDSTYTGVYHASVSFHFYPAENGELNNGLGSGADEILPISRTLPLNDGLWFEIENSTDVESKEFKIPQNVYRAVLEVYVSFHENDEFWFGNYPNEYISANNLSGVPGNGPFREVVVSLDDLVVGAVWPFTVIYTGGVNPLLWRPITGIGSFDLPSYDIEITPLLGNILDGKTHKLAFSVTNALNVWYIDANLHLWLDKKSEMTQGKVLEYNVSPLSLSLVSNFTGFDGLFITNVSRSIVSSGWVKSSHGVIITKSLQGFKYSNVMVMGNEGNLQIVNQVINLNSSVSTKMPSSSISSVVTFKNFSLYLHSDDIDKGNRTYASIANVTLGFDEKKKKTSDFGSSTSQLKNLQNGQGYMLVKGNLVVSGLGSTQQEYRYNSDKYCYFRNVSSSNYTILHDEESNSCRYNAWLPSKPRWAVLGSKFTGVKKGLI</sequence>
<reference evidence="4" key="1">
    <citation type="journal article" date="2018" name="Gigascience">
        <title>Genome assembly of the Pink Ipe (Handroanthus impetiginosus, Bignoniaceae), a highly valued, ecologically keystone Neotropical timber forest tree.</title>
        <authorList>
            <person name="Silva-Junior O.B."/>
            <person name="Grattapaglia D."/>
            <person name="Novaes E."/>
            <person name="Collevatti R.G."/>
        </authorList>
    </citation>
    <scope>NUCLEOTIDE SEQUENCE [LARGE SCALE GENOMIC DNA]</scope>
    <source>
        <strain evidence="4">cv. UFG-1</strain>
    </source>
</reference>
<dbReference type="EMBL" id="NKXS01002785">
    <property type="protein sequence ID" value="PIN12136.1"/>
    <property type="molecule type" value="Genomic_DNA"/>
</dbReference>
<dbReference type="PANTHER" id="PTHR31104">
    <property type="entry name" value="PEPTIDE-N4-(N-ACETYL-BETA-GLUCOSAMINYL)ASPARAGINE AMIDASE A PROTEIN"/>
    <property type="match status" value="1"/>
</dbReference>
<evidence type="ECO:0000313" key="4">
    <source>
        <dbReference type="Proteomes" id="UP000231279"/>
    </source>
</evidence>
<keyword evidence="4" id="KW-1185">Reference proteome</keyword>
<dbReference type="InterPro" id="IPR021102">
    <property type="entry name" value="PNGase_A"/>
</dbReference>
<dbReference type="InterPro" id="IPR056948">
    <property type="entry name" value="PNGaseA_N"/>
</dbReference>
<evidence type="ECO:0000313" key="3">
    <source>
        <dbReference type="EMBL" id="PIN12136.1"/>
    </source>
</evidence>
<dbReference type="Pfam" id="PF25156">
    <property type="entry name" value="PNGase_A_C"/>
    <property type="match status" value="1"/>
</dbReference>
<dbReference type="EC" id="3.5.1.52" evidence="3"/>
<dbReference type="STRING" id="429701.A0A2G9H3Q6"/>
<keyword evidence="3" id="KW-0378">Hydrolase</keyword>
<evidence type="ECO:0000259" key="2">
    <source>
        <dbReference type="Pfam" id="PF12222"/>
    </source>
</evidence>
<name>A0A2G9H3Q6_9LAMI</name>
<evidence type="ECO:0000256" key="1">
    <source>
        <dbReference type="SAM" id="SignalP"/>
    </source>
</evidence>
<comment type="caution">
    <text evidence="3">The sequence shown here is derived from an EMBL/GenBank/DDBJ whole genome shotgun (WGS) entry which is preliminary data.</text>
</comment>
<gene>
    <name evidence="3" type="ORF">CDL12_15276</name>
</gene>
<dbReference type="OrthoDB" id="339900at2759"/>
<dbReference type="AlphaFoldDB" id="A0A2G9H3Q6"/>
<feature type="domain" description="Peptide N-acetyl-beta-D-glucosaminyl asparaginase amidase A N-terminal" evidence="2">
    <location>
        <begin position="66"/>
        <end position="384"/>
    </location>
</feature>
<dbReference type="Proteomes" id="UP000231279">
    <property type="component" value="Unassembled WGS sequence"/>
</dbReference>